<evidence type="ECO:0000256" key="3">
    <source>
        <dbReference type="ARBA" id="ARBA00022450"/>
    </source>
</evidence>
<keyword evidence="14" id="KW-1185">Reference proteome</keyword>
<evidence type="ECO:0000256" key="10">
    <source>
        <dbReference type="ARBA" id="ARBA00063067"/>
    </source>
</evidence>
<dbReference type="FunFam" id="1.10.1200.10:FF:000003">
    <property type="entry name" value="Acyl carrier protein"/>
    <property type="match status" value="1"/>
</dbReference>
<evidence type="ECO:0000256" key="2">
    <source>
        <dbReference type="ARBA" id="ARBA00010930"/>
    </source>
</evidence>
<dbReference type="EMBL" id="CAJGYO010000017">
    <property type="protein sequence ID" value="CAD6333973.1"/>
    <property type="molecule type" value="Genomic_DNA"/>
</dbReference>
<evidence type="ECO:0000256" key="5">
    <source>
        <dbReference type="ARBA" id="ARBA00022553"/>
    </source>
</evidence>
<keyword evidence="7" id="KW-0443">Lipid metabolism</keyword>
<sequence>MAMAAARRALLAHLRVPAVHPAAAEGTIPAARRLLSSTTEETKGSFLDKGEVADRVLSVVKNFQKVEPSKVTPTAHFQKDLGLDSLDTVEVVMAFEEEFSFEIPDNEAEKIDSIKTAVDFIASHPQAK</sequence>
<accession>A0A811RYM6</accession>
<dbReference type="NCBIfam" id="TIGR00517">
    <property type="entry name" value="acyl_carrier"/>
    <property type="match status" value="1"/>
</dbReference>
<evidence type="ECO:0000256" key="8">
    <source>
        <dbReference type="ARBA" id="ARBA00023160"/>
    </source>
</evidence>
<evidence type="ECO:0000313" key="13">
    <source>
        <dbReference type="EMBL" id="CAD6333973.1"/>
    </source>
</evidence>
<dbReference type="GO" id="GO:0005739">
    <property type="term" value="C:mitochondrion"/>
    <property type="evidence" value="ECO:0007669"/>
    <property type="project" value="UniProtKB-ARBA"/>
</dbReference>
<evidence type="ECO:0000256" key="7">
    <source>
        <dbReference type="ARBA" id="ARBA00023098"/>
    </source>
</evidence>
<feature type="domain" description="Carrier" evidence="12">
    <location>
        <begin position="50"/>
        <end position="125"/>
    </location>
</feature>
<dbReference type="Gene3D" id="1.10.1200.10">
    <property type="entry name" value="ACP-like"/>
    <property type="match status" value="1"/>
</dbReference>
<name>A0A811RYM6_9POAL</name>
<comment type="pathway">
    <text evidence="1">Lipid metabolism; fatty acid biosynthesis.</text>
</comment>
<dbReference type="Proteomes" id="UP000604825">
    <property type="component" value="Unassembled WGS sequence"/>
</dbReference>
<gene>
    <name evidence="13" type="ORF">NCGR_LOCUS58071</name>
</gene>
<evidence type="ECO:0000256" key="9">
    <source>
        <dbReference type="ARBA" id="ARBA00057783"/>
    </source>
</evidence>
<dbReference type="InterPro" id="IPR006162">
    <property type="entry name" value="Ppantetheine_attach_site"/>
</dbReference>
<evidence type="ECO:0000256" key="4">
    <source>
        <dbReference type="ARBA" id="ARBA00022516"/>
    </source>
</evidence>
<keyword evidence="3 11" id="KW-0596">Phosphopantetheine</keyword>
<evidence type="ECO:0000259" key="12">
    <source>
        <dbReference type="PROSITE" id="PS50075"/>
    </source>
</evidence>
<dbReference type="HAMAP" id="MF_01217">
    <property type="entry name" value="Acyl_carrier"/>
    <property type="match status" value="1"/>
</dbReference>
<evidence type="ECO:0000256" key="1">
    <source>
        <dbReference type="ARBA" id="ARBA00005194"/>
    </source>
</evidence>
<dbReference type="InterPro" id="IPR003231">
    <property type="entry name" value="ACP"/>
</dbReference>
<comment type="subunit">
    <text evidence="10">Complex I is composed of at least 49 different subunits.</text>
</comment>
<organism evidence="13 14">
    <name type="scientific">Miscanthus lutarioriparius</name>
    <dbReference type="NCBI Taxonomy" id="422564"/>
    <lineage>
        <taxon>Eukaryota</taxon>
        <taxon>Viridiplantae</taxon>
        <taxon>Streptophyta</taxon>
        <taxon>Embryophyta</taxon>
        <taxon>Tracheophyta</taxon>
        <taxon>Spermatophyta</taxon>
        <taxon>Magnoliopsida</taxon>
        <taxon>Liliopsida</taxon>
        <taxon>Poales</taxon>
        <taxon>Poaceae</taxon>
        <taxon>PACMAD clade</taxon>
        <taxon>Panicoideae</taxon>
        <taxon>Andropogonodae</taxon>
        <taxon>Andropogoneae</taxon>
        <taxon>Saccharinae</taxon>
        <taxon>Miscanthus</taxon>
    </lineage>
</organism>
<keyword evidence="5" id="KW-0597">Phosphoprotein</keyword>
<dbReference type="PANTHER" id="PTHR20863">
    <property type="entry name" value="ACYL CARRIER PROTEIN"/>
    <property type="match status" value="1"/>
</dbReference>
<dbReference type="OrthoDB" id="448946at2759"/>
<dbReference type="InterPro" id="IPR009081">
    <property type="entry name" value="PP-bd_ACP"/>
</dbReference>
<reference evidence="13" key="1">
    <citation type="submission" date="2020-10" db="EMBL/GenBank/DDBJ databases">
        <authorList>
            <person name="Han B."/>
            <person name="Lu T."/>
            <person name="Zhao Q."/>
            <person name="Huang X."/>
            <person name="Zhao Y."/>
        </authorList>
    </citation>
    <scope>NUCLEOTIDE SEQUENCE</scope>
</reference>
<protein>
    <recommendedName>
        <fullName evidence="11">Acyl carrier protein</fullName>
    </recommendedName>
</protein>
<keyword evidence="6" id="KW-0276">Fatty acid metabolism</keyword>
<evidence type="ECO:0000256" key="6">
    <source>
        <dbReference type="ARBA" id="ARBA00022832"/>
    </source>
</evidence>
<dbReference type="InterPro" id="IPR036736">
    <property type="entry name" value="ACP-like_sf"/>
</dbReference>
<dbReference type="Pfam" id="PF00550">
    <property type="entry name" value="PP-binding"/>
    <property type="match status" value="1"/>
</dbReference>
<evidence type="ECO:0000256" key="11">
    <source>
        <dbReference type="RuleBase" id="RU000722"/>
    </source>
</evidence>
<dbReference type="GO" id="GO:0000036">
    <property type="term" value="F:acyl carrier activity"/>
    <property type="evidence" value="ECO:0007669"/>
    <property type="project" value="TreeGrafter"/>
</dbReference>
<keyword evidence="4 11" id="KW-0444">Lipid biosynthesis</keyword>
<dbReference type="PROSITE" id="PS50075">
    <property type="entry name" value="CARRIER"/>
    <property type="match status" value="1"/>
</dbReference>
<dbReference type="NCBIfam" id="NF002148">
    <property type="entry name" value="PRK00982.1-2"/>
    <property type="match status" value="1"/>
</dbReference>
<comment type="similarity">
    <text evidence="2">Belongs to the acyl carrier protein (ACP) family.</text>
</comment>
<dbReference type="AlphaFoldDB" id="A0A811RYM6"/>
<dbReference type="PROSITE" id="PS00012">
    <property type="entry name" value="PHOSPHOPANTETHEINE"/>
    <property type="match status" value="1"/>
</dbReference>
<proteinExistence type="inferred from homology"/>
<comment type="function">
    <text evidence="9">Carrier of the growing fatty acid chain in fatty acid biosynthesis. May be involved in the synthesis of short and medium chain fatty acids. Accessory and non-catalytic subunit of the mitochondrial membrane respiratory chain NADH dehydrogenase (Complex I), which functions in the transfer of electrons from NADH to the respiratory chain.</text>
</comment>
<evidence type="ECO:0000313" key="14">
    <source>
        <dbReference type="Proteomes" id="UP000604825"/>
    </source>
</evidence>
<dbReference type="GO" id="GO:0000035">
    <property type="term" value="F:acyl binding"/>
    <property type="evidence" value="ECO:0007669"/>
    <property type="project" value="TreeGrafter"/>
</dbReference>
<dbReference type="PANTHER" id="PTHR20863:SF71">
    <property type="entry name" value="ACYL CARRIER PROTEIN 2, MITOCHONDRIAL"/>
    <property type="match status" value="1"/>
</dbReference>
<comment type="caution">
    <text evidence="13">The sequence shown here is derived from an EMBL/GenBank/DDBJ whole genome shotgun (WGS) entry which is preliminary data.</text>
</comment>
<dbReference type="SUPFAM" id="SSF47336">
    <property type="entry name" value="ACP-like"/>
    <property type="match status" value="1"/>
</dbReference>
<keyword evidence="8 11" id="KW-0275">Fatty acid biosynthesis</keyword>